<keyword evidence="4 5" id="KW-0408">Iron</keyword>
<protein>
    <recommendedName>
        <fullName evidence="6">Dioxygenase</fullName>
        <ecNumber evidence="6">1.13.11.-</ecNumber>
    </recommendedName>
</protein>
<evidence type="ECO:0000313" key="7">
    <source>
        <dbReference type="EMBL" id="PCE40080.1"/>
    </source>
</evidence>
<keyword evidence="8" id="KW-1185">Reference proteome</keyword>
<dbReference type="OrthoDB" id="6636843at2"/>
<keyword evidence="6 7" id="KW-0223">Dioxygenase</keyword>
<dbReference type="GO" id="GO:0010436">
    <property type="term" value="F:carotenoid dioxygenase activity"/>
    <property type="evidence" value="ECO:0007669"/>
    <property type="project" value="TreeGrafter"/>
</dbReference>
<evidence type="ECO:0000256" key="3">
    <source>
        <dbReference type="ARBA" id="ARBA00023002"/>
    </source>
</evidence>
<dbReference type="Proteomes" id="UP000218934">
    <property type="component" value="Unassembled WGS sequence"/>
</dbReference>
<comment type="cofactor">
    <cofactor evidence="5 6">
        <name>Fe(2+)</name>
        <dbReference type="ChEBI" id="CHEBI:29033"/>
    </cofactor>
    <text evidence="5 6">Binds 1 Fe(2+) ion per subunit.</text>
</comment>
<organism evidence="7 8">
    <name type="scientific">Rhizorhabdus dicambivorans</name>
    <dbReference type="NCBI Taxonomy" id="1850238"/>
    <lineage>
        <taxon>Bacteria</taxon>
        <taxon>Pseudomonadati</taxon>
        <taxon>Pseudomonadota</taxon>
        <taxon>Alphaproteobacteria</taxon>
        <taxon>Sphingomonadales</taxon>
        <taxon>Sphingomonadaceae</taxon>
        <taxon>Rhizorhabdus</taxon>
    </lineage>
</organism>
<feature type="binding site" evidence="5">
    <location>
        <position position="475"/>
    </location>
    <ligand>
        <name>Fe cation</name>
        <dbReference type="ChEBI" id="CHEBI:24875"/>
        <note>catalytic</note>
    </ligand>
</feature>
<evidence type="ECO:0000256" key="4">
    <source>
        <dbReference type="ARBA" id="ARBA00023004"/>
    </source>
</evidence>
<dbReference type="PANTHER" id="PTHR10543">
    <property type="entry name" value="BETA-CAROTENE DIOXYGENASE"/>
    <property type="match status" value="1"/>
</dbReference>
<gene>
    <name evidence="7" type="ORF">COO09_22245</name>
</gene>
<dbReference type="GO" id="GO:0016121">
    <property type="term" value="P:carotene catabolic process"/>
    <property type="evidence" value="ECO:0007669"/>
    <property type="project" value="TreeGrafter"/>
</dbReference>
<dbReference type="EC" id="1.13.11.-" evidence="6"/>
<dbReference type="InterPro" id="IPR004294">
    <property type="entry name" value="Carotenoid_Oase"/>
</dbReference>
<dbReference type="EMBL" id="NWUF01000036">
    <property type="protein sequence ID" value="PCE40080.1"/>
    <property type="molecule type" value="Genomic_DNA"/>
</dbReference>
<feature type="binding site" evidence="5">
    <location>
        <position position="171"/>
    </location>
    <ligand>
        <name>Fe cation</name>
        <dbReference type="ChEBI" id="CHEBI:24875"/>
        <note>catalytic</note>
    </ligand>
</feature>
<evidence type="ECO:0000256" key="6">
    <source>
        <dbReference type="RuleBase" id="RU364048"/>
    </source>
</evidence>
<dbReference type="GO" id="GO:0046872">
    <property type="term" value="F:metal ion binding"/>
    <property type="evidence" value="ECO:0007669"/>
    <property type="project" value="UniProtKB-KW"/>
</dbReference>
<proteinExistence type="inferred from homology"/>
<dbReference type="AlphaFoldDB" id="A0A2A4FQS9"/>
<evidence type="ECO:0000256" key="2">
    <source>
        <dbReference type="ARBA" id="ARBA00022723"/>
    </source>
</evidence>
<comment type="similarity">
    <text evidence="1 6">Belongs to the carotenoid oxygenase family.</text>
</comment>
<dbReference type="PANTHER" id="PTHR10543:SF89">
    <property type="entry name" value="CAROTENOID 9,10(9',10')-CLEAVAGE DIOXYGENASE 1"/>
    <property type="match status" value="1"/>
</dbReference>
<comment type="caution">
    <text evidence="7">The sequence shown here is derived from an EMBL/GenBank/DDBJ whole genome shotgun (WGS) entry which is preliminary data.</text>
</comment>
<reference evidence="7 8" key="1">
    <citation type="submission" date="2017-09" db="EMBL/GenBank/DDBJ databases">
        <title>The Catabolism of 3,6-Dichlorosalicylic acid is Initiated by the Cytochrome P450 Monooxygenase DsmABC in Rhizorhabdus dicambivorans Ndbn-20.</title>
        <authorList>
            <person name="Na L."/>
        </authorList>
    </citation>
    <scope>NUCLEOTIDE SEQUENCE [LARGE SCALE GENOMIC DNA]</scope>
    <source>
        <strain evidence="7 8">Ndbn-20m</strain>
    </source>
</reference>
<dbReference type="Pfam" id="PF03055">
    <property type="entry name" value="RPE65"/>
    <property type="match status" value="1"/>
</dbReference>
<sequence length="487" mass="55193">MADFSRTHPLSGFFAPTRFEADVIDCVVTGAIPSELDGAFYRMHGDWIYAPKFTDEPSLSADGYISMLRFRDGSVDYRGRYVKTDRYLRQVAARKQLYGYYRNPYSDDPEVRDIARPNLRTAANTTPVVLAGKLYATKEEGLPYEIDPNTLETRGPSDFLGSWPSLTFTAHPKFDFFTGETVAYGYESTGLATNDVHVAAFDRTGRVTWSLDFQVPYASMLHDMALTKDFVVIPGGGTVTSLERLEAGRPHWAWDSKRPSYYAIIPRGGRTEDVRIFEGPERSIVHTANAWNDGEKLVLDAPIADGNTWPWFEDVDGGAFAMNIFTIRRITFDLRSNSNKPTEDVLFDRDVTSFTRIDDRFLTRPNRYIWVQYADPDRPFHAALPEDPRVRPVNCYGRFDLVSGTDLAWFAGPDHVLQEPLFVPRTPHADEGDGYLIGTMHNLVELRTEIVILDAMKMLEIGRVILPFRNPYQVHGTWAGPRDLALT</sequence>
<evidence type="ECO:0000256" key="1">
    <source>
        <dbReference type="ARBA" id="ARBA00006787"/>
    </source>
</evidence>
<accession>A0A2A4FQS9</accession>
<keyword evidence="3 6" id="KW-0560">Oxidoreductase</keyword>
<feature type="binding site" evidence="5">
    <location>
        <position position="222"/>
    </location>
    <ligand>
        <name>Fe cation</name>
        <dbReference type="ChEBI" id="CHEBI:24875"/>
        <note>catalytic</note>
    </ligand>
</feature>
<feature type="binding site" evidence="5">
    <location>
        <position position="286"/>
    </location>
    <ligand>
        <name>Fe cation</name>
        <dbReference type="ChEBI" id="CHEBI:24875"/>
        <note>catalytic</note>
    </ligand>
</feature>
<keyword evidence="2 5" id="KW-0479">Metal-binding</keyword>
<evidence type="ECO:0000256" key="5">
    <source>
        <dbReference type="PIRSR" id="PIRSR604294-1"/>
    </source>
</evidence>
<dbReference type="KEGG" id="rdi:CMV14_15975"/>
<name>A0A2A4FQS9_9SPHN</name>
<evidence type="ECO:0000313" key="8">
    <source>
        <dbReference type="Proteomes" id="UP000218934"/>
    </source>
</evidence>